<dbReference type="CDD" id="cd00090">
    <property type="entry name" value="HTH_ARSR"/>
    <property type="match status" value="1"/>
</dbReference>
<evidence type="ECO:0000259" key="2">
    <source>
        <dbReference type="Pfam" id="PF24042"/>
    </source>
</evidence>
<feature type="domain" description="DUF7351" evidence="2">
    <location>
        <begin position="113"/>
        <end position="314"/>
    </location>
</feature>
<gene>
    <name evidence="3" type="ORF">ACFQE1_08140</name>
</gene>
<evidence type="ECO:0000313" key="4">
    <source>
        <dbReference type="Proteomes" id="UP001596328"/>
    </source>
</evidence>
<dbReference type="AlphaFoldDB" id="A0ABD5RYE0"/>
<keyword evidence="4" id="KW-1185">Reference proteome</keyword>
<protein>
    <submittedName>
        <fullName evidence="3">ArsR family transcriptional regulator</fullName>
    </submittedName>
</protein>
<dbReference type="Pfam" id="PF24042">
    <property type="entry name" value="DUF7351"/>
    <property type="match status" value="1"/>
</dbReference>
<dbReference type="Pfam" id="PF24038">
    <property type="entry name" value="DUF7347"/>
    <property type="match status" value="1"/>
</dbReference>
<dbReference type="InterPro" id="IPR011991">
    <property type="entry name" value="ArsR-like_HTH"/>
</dbReference>
<dbReference type="InterPro" id="IPR055771">
    <property type="entry name" value="DUF7347"/>
</dbReference>
<dbReference type="InterPro" id="IPR055775">
    <property type="entry name" value="DUF7351"/>
</dbReference>
<feature type="non-terminal residue" evidence="3">
    <location>
        <position position="316"/>
    </location>
</feature>
<comment type="caution">
    <text evidence="3">The sequence shown here is derived from an EMBL/GenBank/DDBJ whole genome shotgun (WGS) entry which is preliminary data.</text>
</comment>
<evidence type="ECO:0000259" key="1">
    <source>
        <dbReference type="Pfam" id="PF24038"/>
    </source>
</evidence>
<feature type="domain" description="DUF7347" evidence="1">
    <location>
        <begin position="13"/>
        <end position="96"/>
    </location>
</feature>
<dbReference type="Proteomes" id="UP001596328">
    <property type="component" value="Unassembled WGS sequence"/>
</dbReference>
<name>A0ABD5RYE0_9EURY</name>
<proteinExistence type="predicted"/>
<dbReference type="EMBL" id="JBHSWU010000153">
    <property type="protein sequence ID" value="MFC6724341.1"/>
    <property type="molecule type" value="Genomic_DNA"/>
</dbReference>
<reference evidence="3 4" key="1">
    <citation type="journal article" date="2019" name="Int. J. Syst. Evol. Microbiol.">
        <title>The Global Catalogue of Microorganisms (GCM) 10K type strain sequencing project: providing services to taxonomists for standard genome sequencing and annotation.</title>
        <authorList>
            <consortium name="The Broad Institute Genomics Platform"/>
            <consortium name="The Broad Institute Genome Sequencing Center for Infectious Disease"/>
            <person name="Wu L."/>
            <person name="Ma J."/>
        </authorList>
    </citation>
    <scope>NUCLEOTIDE SEQUENCE [LARGE SCALE GENOMIC DNA]</scope>
    <source>
        <strain evidence="3 4">NBRC 111368</strain>
    </source>
</reference>
<evidence type="ECO:0000313" key="3">
    <source>
        <dbReference type="EMBL" id="MFC6724341.1"/>
    </source>
</evidence>
<dbReference type="Gene3D" id="1.10.10.10">
    <property type="entry name" value="Winged helix-like DNA-binding domain superfamily/Winged helix DNA-binding domain"/>
    <property type="match status" value="1"/>
</dbReference>
<sequence length="316" mass="34574">MSGTAAGAPAHTPDELFAILGNGTRLAILDELWRARGHSENPSLDALPFSELRKRVGMRDSAQFNYHLKQLVGPFVRRTDDGYALTRAGERVMSAVFAESLSDGLVLDAVPIDDPCPLCEGRVVLDCGTDAAPYLLLARCTECPGAWREAGLPSGILMSVDPLLPVGVSDRSLEEMYRAQYRWTKYSLLSMMDGVCPECSGPVTSTARFCETHPGPPSPPTLCDDCDTIFPLLFFNVCGVCNNYSQTPVDRHLLTHPTVAAFYADRGYDTWGHDWLRIQVETVREVVPIPGDPPSFRVVVTVDGDRLEATLDEGGR</sequence>
<organism evidence="3 4">
    <name type="scientific">Halobium palmae</name>
    <dbReference type="NCBI Taxonomy" id="1776492"/>
    <lineage>
        <taxon>Archaea</taxon>
        <taxon>Methanobacteriati</taxon>
        <taxon>Methanobacteriota</taxon>
        <taxon>Stenosarchaea group</taxon>
        <taxon>Halobacteria</taxon>
        <taxon>Halobacteriales</taxon>
        <taxon>Haloferacaceae</taxon>
        <taxon>Halobium</taxon>
    </lineage>
</organism>
<dbReference type="InterPro" id="IPR036388">
    <property type="entry name" value="WH-like_DNA-bd_sf"/>
</dbReference>
<accession>A0ABD5RYE0</accession>